<evidence type="ECO:0000313" key="2">
    <source>
        <dbReference type="Proteomes" id="UP000199095"/>
    </source>
</evidence>
<dbReference type="GO" id="GO:0008168">
    <property type="term" value="F:methyltransferase activity"/>
    <property type="evidence" value="ECO:0007669"/>
    <property type="project" value="UniProtKB-KW"/>
</dbReference>
<dbReference type="STRING" id="237682.SAMN05421676_1018"/>
<evidence type="ECO:0000313" key="1">
    <source>
        <dbReference type="EMBL" id="SES63373.1"/>
    </source>
</evidence>
<protein>
    <submittedName>
        <fullName evidence="1">Putative rRNA methylase</fullName>
    </submittedName>
</protein>
<dbReference type="Gene3D" id="3.40.50.150">
    <property type="entry name" value="Vaccinia Virus protein VP39"/>
    <property type="match status" value="1"/>
</dbReference>
<sequence length="191" mass="21769">MLKRVLTYSHELLQQTVKPGDFVIDATAGNGNDTLMLAKLVGDTGHVLSFDIQEKAIENTRELLRKHNMNNVSLIKDSHSQLEKYLHGKMYGNIDGAVFNLGYLPGSNKSIITKPESTIAAIQQLLPHLKEEKLIVLVVYYGHEGGEKEKEELLQMVKNLDQKRFSVLEYRFMNQQNHPPFLLAIEKRKAR</sequence>
<dbReference type="PANTHER" id="PTHR35276:SF1">
    <property type="entry name" value="TRNA (MNM(5)S(2)U34)-METHYLTRANSFERASE, CHLOROPLASTIC"/>
    <property type="match status" value="1"/>
</dbReference>
<dbReference type="RefSeq" id="WP_093130715.1">
    <property type="nucleotide sequence ID" value="NZ_FOHJ01000001.1"/>
</dbReference>
<dbReference type="GO" id="GO:0032259">
    <property type="term" value="P:methylation"/>
    <property type="evidence" value="ECO:0007669"/>
    <property type="project" value="UniProtKB-KW"/>
</dbReference>
<proteinExistence type="predicted"/>
<dbReference type="CDD" id="cd02440">
    <property type="entry name" value="AdoMet_MTases"/>
    <property type="match status" value="1"/>
</dbReference>
<dbReference type="SUPFAM" id="SSF53335">
    <property type="entry name" value="S-adenosyl-L-methionine-dependent methyltransferases"/>
    <property type="match status" value="1"/>
</dbReference>
<organism evidence="1 2">
    <name type="scientific">Salinibacillus kushneri</name>
    <dbReference type="NCBI Taxonomy" id="237682"/>
    <lineage>
        <taxon>Bacteria</taxon>
        <taxon>Bacillati</taxon>
        <taxon>Bacillota</taxon>
        <taxon>Bacilli</taxon>
        <taxon>Bacillales</taxon>
        <taxon>Bacillaceae</taxon>
        <taxon>Salinibacillus</taxon>
    </lineage>
</organism>
<dbReference type="EMBL" id="FOHJ01000001">
    <property type="protein sequence ID" value="SES63373.1"/>
    <property type="molecule type" value="Genomic_DNA"/>
</dbReference>
<dbReference type="InterPro" id="IPR029063">
    <property type="entry name" value="SAM-dependent_MTases_sf"/>
</dbReference>
<keyword evidence="2" id="KW-1185">Reference proteome</keyword>
<dbReference type="Pfam" id="PF06962">
    <property type="entry name" value="rRNA_methylase"/>
    <property type="match status" value="1"/>
</dbReference>
<dbReference type="PANTHER" id="PTHR35276">
    <property type="entry name" value="S-ADENOSYL-L-METHIONINE-DEPENDENT METHYLTRANSFERASES SUPERFAMILY PROTEIN"/>
    <property type="match status" value="1"/>
</dbReference>
<dbReference type="AlphaFoldDB" id="A0A1H9Y3Q7"/>
<dbReference type="OrthoDB" id="9792989at2"/>
<gene>
    <name evidence="1" type="ORF">SAMN05421676_1018</name>
</gene>
<keyword evidence="1" id="KW-0808">Transferase</keyword>
<name>A0A1H9Y3Q7_9BACI</name>
<reference evidence="2" key="1">
    <citation type="submission" date="2016-10" db="EMBL/GenBank/DDBJ databases">
        <authorList>
            <person name="Varghese N."/>
            <person name="Submissions S."/>
        </authorList>
    </citation>
    <scope>NUCLEOTIDE SEQUENCE [LARGE SCALE GENOMIC DNA]</scope>
    <source>
        <strain evidence="2">CGMCC 1.3566</strain>
    </source>
</reference>
<dbReference type="InterPro" id="IPR010719">
    <property type="entry name" value="MnmM_MeTrfase"/>
</dbReference>
<dbReference type="Proteomes" id="UP000199095">
    <property type="component" value="Unassembled WGS sequence"/>
</dbReference>
<keyword evidence="1" id="KW-0489">Methyltransferase</keyword>
<accession>A0A1H9Y3Q7</accession>